<evidence type="ECO:0000256" key="1">
    <source>
        <dbReference type="ARBA" id="ARBA00001968"/>
    </source>
</evidence>
<organism evidence="4 5">
    <name type="scientific">Adiantum capillus-veneris</name>
    <name type="common">Maidenhair fern</name>
    <dbReference type="NCBI Taxonomy" id="13818"/>
    <lineage>
        <taxon>Eukaryota</taxon>
        <taxon>Viridiplantae</taxon>
        <taxon>Streptophyta</taxon>
        <taxon>Embryophyta</taxon>
        <taxon>Tracheophyta</taxon>
        <taxon>Polypodiopsida</taxon>
        <taxon>Polypodiidae</taxon>
        <taxon>Polypodiales</taxon>
        <taxon>Pteridineae</taxon>
        <taxon>Pteridaceae</taxon>
        <taxon>Vittarioideae</taxon>
        <taxon>Adiantum</taxon>
    </lineage>
</organism>
<dbReference type="AlphaFoldDB" id="A0A9D4Z3U5"/>
<evidence type="ECO:0000256" key="3">
    <source>
        <dbReference type="SAM" id="MobiDB-lite"/>
    </source>
</evidence>
<dbReference type="PANTHER" id="PTHR15092:SF22">
    <property type="entry name" value="POLY(A)-SPECIFIC RIBONUCLEASE PNLDC1"/>
    <property type="match status" value="1"/>
</dbReference>
<dbReference type="EMBL" id="JABFUD020000023">
    <property type="protein sequence ID" value="KAI5061448.1"/>
    <property type="molecule type" value="Genomic_DNA"/>
</dbReference>
<accession>A0A9D4Z3U5</accession>
<feature type="region of interest" description="Disordered" evidence="3">
    <location>
        <begin position="528"/>
        <end position="553"/>
    </location>
</feature>
<dbReference type="Gene3D" id="3.30.420.10">
    <property type="entry name" value="Ribonuclease H-like superfamily/Ribonuclease H"/>
    <property type="match status" value="2"/>
</dbReference>
<dbReference type="PANTHER" id="PTHR15092">
    <property type="entry name" value="POLY A -SPECIFIC RIBONUCLEASE/TARGET OF EGR1, MEMBER 1"/>
    <property type="match status" value="1"/>
</dbReference>
<reference evidence="4" key="1">
    <citation type="submission" date="2021-01" db="EMBL/GenBank/DDBJ databases">
        <title>Adiantum capillus-veneris genome.</title>
        <authorList>
            <person name="Fang Y."/>
            <person name="Liao Q."/>
        </authorList>
    </citation>
    <scope>NUCLEOTIDE SEQUENCE</scope>
    <source>
        <strain evidence="4">H3</strain>
        <tissue evidence="4">Leaf</tissue>
    </source>
</reference>
<dbReference type="InterPro" id="IPR051181">
    <property type="entry name" value="CAF1_poly(A)_ribonucleases"/>
</dbReference>
<gene>
    <name evidence="4" type="ORF">GOP47_0023953</name>
</gene>
<dbReference type="OrthoDB" id="1432093at2759"/>
<keyword evidence="5" id="KW-1185">Reference proteome</keyword>
<dbReference type="InterPro" id="IPR006941">
    <property type="entry name" value="RNase_CAF1"/>
</dbReference>
<sequence>MNLLRRVEATRKVVASRSPTSFVQTLPQQQYHKQETPAEEGNITRQNFWGSLESFKAHLRSADFVGFDLELSGVHSVPTFDPSCSDLGSPLHHSYRRIKHLAEKFTVFQVGFALFHLDPVCNRFLAYPYNFYVFPRNDLHLGLPATSLSCEASALEFLASHGFDFNLCIQDGISYLSKTQEVEARALLVNELSPFRLNTCNCSRTINNTSDIVFAEKLRANIEKWHNSICACSPGLRFPGRELAANFLALSKGQIKDFEVPSYGINQCPSFTLQLENHHQVCLAQMVVEKHFKDLVPAIRSDCGSGSSHDVKFFFAKSKEHLDFMKHELEQDCEQTSIKKAVGFRYVVDAIVSSQKPLIGHNCALDLAHIHSKFLSPLPSHVEEFAASLLSNFPSIIDTKCLMRLEPSLQAFWAPRVTSLNVIYSRMFKSKNMGSRNWSLTKDTDKQPQRVQVDIMDGFKRYQDTNTNHLHEAGYDAFMTGCVFAQICQQLHVNVKDLLSAAHDTSKFLNLLNMGRGVLDLNTGKPWETDAVKEDPNQTSVSLTEKEPQCAED</sequence>
<evidence type="ECO:0000313" key="4">
    <source>
        <dbReference type="EMBL" id="KAI5061448.1"/>
    </source>
</evidence>
<comment type="caution">
    <text evidence="4">The sequence shown here is derived from an EMBL/GenBank/DDBJ whole genome shotgun (WGS) entry which is preliminary data.</text>
</comment>
<dbReference type="InterPro" id="IPR012337">
    <property type="entry name" value="RNaseH-like_sf"/>
</dbReference>
<dbReference type="SUPFAM" id="SSF53098">
    <property type="entry name" value="Ribonuclease H-like"/>
    <property type="match status" value="1"/>
</dbReference>
<protein>
    <submittedName>
        <fullName evidence="4">Uncharacterized protein</fullName>
    </submittedName>
</protein>
<proteinExistence type="inferred from homology"/>
<evidence type="ECO:0000313" key="5">
    <source>
        <dbReference type="Proteomes" id="UP000886520"/>
    </source>
</evidence>
<feature type="compositionally biased region" description="Basic and acidic residues" evidence="3">
    <location>
        <begin position="544"/>
        <end position="553"/>
    </location>
</feature>
<dbReference type="GO" id="GO:0000175">
    <property type="term" value="F:3'-5'-RNA exonuclease activity"/>
    <property type="evidence" value="ECO:0007669"/>
    <property type="project" value="TreeGrafter"/>
</dbReference>
<dbReference type="GO" id="GO:0003723">
    <property type="term" value="F:RNA binding"/>
    <property type="evidence" value="ECO:0007669"/>
    <property type="project" value="TreeGrafter"/>
</dbReference>
<comment type="cofactor">
    <cofactor evidence="1">
        <name>a divalent metal cation</name>
        <dbReference type="ChEBI" id="CHEBI:60240"/>
    </cofactor>
</comment>
<dbReference type="InterPro" id="IPR036397">
    <property type="entry name" value="RNaseH_sf"/>
</dbReference>
<dbReference type="Pfam" id="PF04857">
    <property type="entry name" value="CAF1"/>
    <property type="match status" value="1"/>
</dbReference>
<name>A0A9D4Z3U5_ADICA</name>
<evidence type="ECO:0000256" key="2">
    <source>
        <dbReference type="ARBA" id="ARBA00008372"/>
    </source>
</evidence>
<comment type="similarity">
    <text evidence="2">Belongs to the CAF1 family.</text>
</comment>
<dbReference type="Proteomes" id="UP000886520">
    <property type="component" value="Chromosome 23"/>
</dbReference>